<comment type="caution">
    <text evidence="2">The sequence shown here is derived from an EMBL/GenBank/DDBJ whole genome shotgun (WGS) entry which is preliminary data.</text>
</comment>
<protein>
    <submittedName>
        <fullName evidence="2">Uncharacterized protein</fullName>
    </submittedName>
</protein>
<feature type="region of interest" description="Disordered" evidence="1">
    <location>
        <begin position="19"/>
        <end position="48"/>
    </location>
</feature>
<name>X0U3J8_9ZZZZ</name>
<evidence type="ECO:0000256" key="1">
    <source>
        <dbReference type="SAM" id="MobiDB-lite"/>
    </source>
</evidence>
<accession>X0U3J8</accession>
<reference evidence="2" key="1">
    <citation type="journal article" date="2014" name="Front. Microbiol.">
        <title>High frequency of phylogenetically diverse reductive dehalogenase-homologous genes in deep subseafloor sedimentary metagenomes.</title>
        <authorList>
            <person name="Kawai M."/>
            <person name="Futagami T."/>
            <person name="Toyoda A."/>
            <person name="Takaki Y."/>
            <person name="Nishi S."/>
            <person name="Hori S."/>
            <person name="Arai W."/>
            <person name="Tsubouchi T."/>
            <person name="Morono Y."/>
            <person name="Uchiyama I."/>
            <person name="Ito T."/>
            <person name="Fujiyama A."/>
            <person name="Inagaki F."/>
            <person name="Takami H."/>
        </authorList>
    </citation>
    <scope>NUCLEOTIDE SEQUENCE</scope>
    <source>
        <strain evidence="2">Expedition CK06-06</strain>
    </source>
</reference>
<proteinExistence type="predicted"/>
<dbReference type="AlphaFoldDB" id="X0U3J8"/>
<evidence type="ECO:0000313" key="2">
    <source>
        <dbReference type="EMBL" id="GAF83035.1"/>
    </source>
</evidence>
<organism evidence="2">
    <name type="scientific">marine sediment metagenome</name>
    <dbReference type="NCBI Taxonomy" id="412755"/>
    <lineage>
        <taxon>unclassified sequences</taxon>
        <taxon>metagenomes</taxon>
        <taxon>ecological metagenomes</taxon>
    </lineage>
</organism>
<sequence length="48" mass="5316">MVMEFRKTSLDEHLLVARTSPGQNMQGEQGRVGDFSKQSDCPDSGHHA</sequence>
<gene>
    <name evidence="2" type="ORF">S01H1_01811</name>
</gene>
<dbReference type="EMBL" id="BARS01000821">
    <property type="protein sequence ID" value="GAF83035.1"/>
    <property type="molecule type" value="Genomic_DNA"/>
</dbReference>